<sequence length="254" mass="25835">MSVVALCSAHGAPGVTTAALALCWSWPQARPGRRVLLVDADPAGSGLLTGYLSPGVPDSVGVSVLAAARGALTPEQVIGCSLALDAEGARMVLPGVADPVQARPLGSMWTALVSAARDLSDAGVDVVVDVGRVGHQFEPRVWLTQADLVGVVVAGTVASVAPAAAAVRGLAVERTGRLAPVGVVTDAGGYSRVQIAEAMGVTEVLELAADEWAARAFAAGEVAGWRFERSPLLRAARAAVERVGALVPERAVLR</sequence>
<dbReference type="RefSeq" id="WP_179561814.1">
    <property type="nucleotide sequence ID" value="NZ_BAABBJ010000015.1"/>
</dbReference>
<protein>
    <submittedName>
        <fullName evidence="1">Uncharacterized protein</fullName>
    </submittedName>
</protein>
<keyword evidence="2" id="KW-1185">Reference proteome</keyword>
<dbReference type="SUPFAM" id="SSF52540">
    <property type="entry name" value="P-loop containing nucleoside triphosphate hydrolases"/>
    <property type="match status" value="1"/>
</dbReference>
<evidence type="ECO:0000313" key="2">
    <source>
        <dbReference type="Proteomes" id="UP000321798"/>
    </source>
</evidence>
<dbReference type="Gene3D" id="3.40.50.300">
    <property type="entry name" value="P-loop containing nucleotide triphosphate hydrolases"/>
    <property type="match status" value="1"/>
</dbReference>
<proteinExistence type="predicted"/>
<comment type="caution">
    <text evidence="1">The sequence shown here is derived from an EMBL/GenBank/DDBJ whole genome shotgun (WGS) entry which is preliminary data.</text>
</comment>
<dbReference type="EMBL" id="BKAL01000002">
    <property type="protein sequence ID" value="GEP67854.1"/>
    <property type="molecule type" value="Genomic_DNA"/>
</dbReference>
<dbReference type="InterPro" id="IPR027417">
    <property type="entry name" value="P-loop_NTPase"/>
</dbReference>
<reference evidence="1 2" key="1">
    <citation type="submission" date="2019-07" db="EMBL/GenBank/DDBJ databases">
        <title>Whole genome shotgun sequence of Cellulomonas soli NBRC 109434.</title>
        <authorList>
            <person name="Hosoyama A."/>
            <person name="Uohara A."/>
            <person name="Ohji S."/>
            <person name="Ichikawa N."/>
        </authorList>
    </citation>
    <scope>NUCLEOTIDE SEQUENCE [LARGE SCALE GENOMIC DNA]</scope>
    <source>
        <strain evidence="1 2">NBRC 109434</strain>
    </source>
</reference>
<dbReference type="Proteomes" id="UP000321798">
    <property type="component" value="Unassembled WGS sequence"/>
</dbReference>
<evidence type="ECO:0000313" key="1">
    <source>
        <dbReference type="EMBL" id="GEP67854.1"/>
    </source>
</evidence>
<name>A0A512P9H9_9CELL</name>
<gene>
    <name evidence="1" type="ORF">CSO01_05690</name>
</gene>
<dbReference type="AlphaFoldDB" id="A0A512P9H9"/>
<organism evidence="1 2">
    <name type="scientific">Cellulomonas soli</name>
    <dbReference type="NCBI Taxonomy" id="931535"/>
    <lineage>
        <taxon>Bacteria</taxon>
        <taxon>Bacillati</taxon>
        <taxon>Actinomycetota</taxon>
        <taxon>Actinomycetes</taxon>
        <taxon>Micrococcales</taxon>
        <taxon>Cellulomonadaceae</taxon>
        <taxon>Cellulomonas</taxon>
    </lineage>
</organism>
<accession>A0A512P9H9</accession>